<gene>
    <name evidence="1" type="ORF">S01H1_04576</name>
</gene>
<proteinExistence type="predicted"/>
<comment type="caution">
    <text evidence="1">The sequence shown here is derived from an EMBL/GenBank/DDBJ whole genome shotgun (WGS) entry which is preliminary data.</text>
</comment>
<name>X0T9Z4_9ZZZZ</name>
<reference evidence="1" key="1">
    <citation type="journal article" date="2014" name="Front. Microbiol.">
        <title>High frequency of phylogenetically diverse reductive dehalogenase-homologous genes in deep subseafloor sedimentary metagenomes.</title>
        <authorList>
            <person name="Kawai M."/>
            <person name="Futagami T."/>
            <person name="Toyoda A."/>
            <person name="Takaki Y."/>
            <person name="Nishi S."/>
            <person name="Hori S."/>
            <person name="Arai W."/>
            <person name="Tsubouchi T."/>
            <person name="Morono Y."/>
            <person name="Uchiyama I."/>
            <person name="Ito T."/>
            <person name="Fujiyama A."/>
            <person name="Inagaki F."/>
            <person name="Takami H."/>
        </authorList>
    </citation>
    <scope>NUCLEOTIDE SEQUENCE</scope>
    <source>
        <strain evidence="1">Expedition CK06-06</strain>
    </source>
</reference>
<dbReference type="EMBL" id="BARS01002409">
    <property type="protein sequence ID" value="GAF84982.1"/>
    <property type="molecule type" value="Genomic_DNA"/>
</dbReference>
<evidence type="ECO:0000313" key="1">
    <source>
        <dbReference type="EMBL" id="GAF84982.1"/>
    </source>
</evidence>
<protein>
    <submittedName>
        <fullName evidence="1">Uncharacterized protein</fullName>
    </submittedName>
</protein>
<organism evidence="1">
    <name type="scientific">marine sediment metagenome</name>
    <dbReference type="NCBI Taxonomy" id="412755"/>
    <lineage>
        <taxon>unclassified sequences</taxon>
        <taxon>metagenomes</taxon>
        <taxon>ecological metagenomes</taxon>
    </lineage>
</organism>
<sequence length="55" mass="6933">MDKFKDKDWDFLIQLFKKDKTKRIIESFDRDYPTRFMLKLISNEPRLLYFLKFLP</sequence>
<accession>X0T9Z4</accession>
<dbReference type="AlphaFoldDB" id="X0T9Z4"/>